<evidence type="ECO:0000313" key="6">
    <source>
        <dbReference type="Proteomes" id="UP000278327"/>
    </source>
</evidence>
<evidence type="ECO:0000256" key="3">
    <source>
        <dbReference type="SAM" id="MobiDB-lite"/>
    </source>
</evidence>
<protein>
    <submittedName>
        <fullName evidence="5">Electron transfer flavoprotein subunit alpha</fullName>
    </submittedName>
</protein>
<sequence>MKAVAIFKWAPNPDDALVRVDGTVNWSTARHDVGDDDHAAMACAVAAADGDEVVGLCVGGGDTSFAAARGAERTVVLEGFPVPTDSTTMAHALVEEIKGIEGVGLVAMGDADWDPMVAPLVAALLGWPLLTAVDGVVVADGSLVVTRRHGMGTQDIAVTGPVVVDVAARREEEEKPGMRQVLAARKKPSDTKIVEGDRSAFSSRGTRLPETTSSRLFDGSDPADAAEQLISALKADGVL</sequence>
<dbReference type="InterPro" id="IPR012255">
    <property type="entry name" value="ETF_b"/>
</dbReference>
<proteinExistence type="predicted"/>
<accession>A0A3N0AYC7</accession>
<feature type="domain" description="Electron transfer flavoprotein alpha/beta-subunit N-terminal" evidence="4">
    <location>
        <begin position="21"/>
        <end position="195"/>
    </location>
</feature>
<dbReference type="InterPro" id="IPR014730">
    <property type="entry name" value="ETF_a/b_N"/>
</dbReference>
<dbReference type="InterPro" id="IPR014729">
    <property type="entry name" value="Rossmann-like_a/b/a_fold"/>
</dbReference>
<dbReference type="GO" id="GO:0009055">
    <property type="term" value="F:electron transfer activity"/>
    <property type="evidence" value="ECO:0007669"/>
    <property type="project" value="InterPro"/>
</dbReference>
<comment type="subunit">
    <text evidence="1">Heterodimer of an alpha and a beta subunit.</text>
</comment>
<reference evidence="5 6" key="1">
    <citation type="journal article" date="2019" name="Microbiol. Resour. Announc.">
        <title>Draft Genome Sequences of Type Strains of Gordonibacter faecihominis, Paraeggerthella hongkongensis, Parvibacter caecicola,Slackia equolifaciens, Slackia faecicanis, and Slackia isoflavoniconvertens.</title>
        <authorList>
            <person name="Danylec N."/>
            <person name="Stoll D.A."/>
            <person name="Dotsch A."/>
            <person name="Huch M."/>
        </authorList>
    </citation>
    <scope>NUCLEOTIDE SEQUENCE [LARGE SCALE GENOMIC DNA]</scope>
    <source>
        <strain evidence="5 6">DSM 18785</strain>
    </source>
</reference>
<dbReference type="Pfam" id="PF01012">
    <property type="entry name" value="ETF"/>
    <property type="match status" value="1"/>
</dbReference>
<dbReference type="PANTHER" id="PTHR21294">
    <property type="entry name" value="ELECTRON TRANSFER FLAVOPROTEIN BETA-SUBUNIT"/>
    <property type="match status" value="1"/>
</dbReference>
<dbReference type="SUPFAM" id="SSF52402">
    <property type="entry name" value="Adenine nucleotide alpha hydrolases-like"/>
    <property type="match status" value="1"/>
</dbReference>
<name>A0A3N0AYC7_9ACTN</name>
<dbReference type="RefSeq" id="WP_117283658.1">
    <property type="nucleotide sequence ID" value="NZ_JAMTCE010000011.1"/>
</dbReference>
<comment type="function">
    <text evidence="2">The electron transfer flavoprotein serves as a specific electron acceptor for other dehydrogenases. It transfers the electrons to the main respiratory chain via ETF-ubiquinone oxidoreductase (ETF dehydrogenase).</text>
</comment>
<dbReference type="EMBL" id="QICA01000003">
    <property type="protein sequence ID" value="RNL39356.1"/>
    <property type="molecule type" value="Genomic_DNA"/>
</dbReference>
<evidence type="ECO:0000259" key="4">
    <source>
        <dbReference type="SMART" id="SM00893"/>
    </source>
</evidence>
<evidence type="ECO:0000256" key="2">
    <source>
        <dbReference type="ARBA" id="ARBA00025649"/>
    </source>
</evidence>
<evidence type="ECO:0000256" key="1">
    <source>
        <dbReference type="ARBA" id="ARBA00011355"/>
    </source>
</evidence>
<dbReference type="Gene3D" id="3.40.50.620">
    <property type="entry name" value="HUPs"/>
    <property type="match status" value="1"/>
</dbReference>
<dbReference type="AlphaFoldDB" id="A0A3N0AYC7"/>
<dbReference type="SMART" id="SM00893">
    <property type="entry name" value="ETF"/>
    <property type="match status" value="1"/>
</dbReference>
<feature type="compositionally biased region" description="Polar residues" evidence="3">
    <location>
        <begin position="200"/>
        <end position="215"/>
    </location>
</feature>
<keyword evidence="6" id="KW-1185">Reference proteome</keyword>
<evidence type="ECO:0000313" key="5">
    <source>
        <dbReference type="EMBL" id="RNL39356.1"/>
    </source>
</evidence>
<dbReference type="Proteomes" id="UP000278327">
    <property type="component" value="Unassembled WGS sequence"/>
</dbReference>
<organism evidence="5 6">
    <name type="scientific">Adlercreutzia equolifaciens subsp. celatus DSM 18785</name>
    <dbReference type="NCBI Taxonomy" id="1121021"/>
    <lineage>
        <taxon>Bacteria</taxon>
        <taxon>Bacillati</taxon>
        <taxon>Actinomycetota</taxon>
        <taxon>Coriobacteriia</taxon>
        <taxon>Eggerthellales</taxon>
        <taxon>Eggerthellaceae</taxon>
        <taxon>Adlercreutzia</taxon>
    </lineage>
</organism>
<feature type="region of interest" description="Disordered" evidence="3">
    <location>
        <begin position="194"/>
        <end position="221"/>
    </location>
</feature>
<gene>
    <name evidence="5" type="ORF">DMP10_02940</name>
</gene>
<comment type="caution">
    <text evidence="5">The sequence shown here is derived from an EMBL/GenBank/DDBJ whole genome shotgun (WGS) entry which is preliminary data.</text>
</comment>